<dbReference type="InterPro" id="IPR008024">
    <property type="entry name" value="YiaAB"/>
</dbReference>
<feature type="domain" description="YiaAB two helix" evidence="2">
    <location>
        <begin position="13"/>
        <end position="65"/>
    </location>
</feature>
<feature type="transmembrane region" description="Helical" evidence="1">
    <location>
        <begin position="45"/>
        <end position="63"/>
    </location>
</feature>
<dbReference type="GO" id="GO:0006974">
    <property type="term" value="P:DNA damage response"/>
    <property type="evidence" value="ECO:0007669"/>
    <property type="project" value="TreeGrafter"/>
</dbReference>
<dbReference type="RefSeq" id="WP_254761222.1">
    <property type="nucleotide sequence ID" value="NZ_JANCLT010000023.1"/>
</dbReference>
<keyword evidence="1" id="KW-1133">Transmembrane helix</keyword>
<comment type="caution">
    <text evidence="3">The sequence shown here is derived from an EMBL/GenBank/DDBJ whole genome shotgun (WGS) entry which is preliminary data.</text>
</comment>
<dbReference type="InterPro" id="IPR038972">
    <property type="entry name" value="YiaA-like"/>
</dbReference>
<evidence type="ECO:0000313" key="4">
    <source>
        <dbReference type="Proteomes" id="UP001156102"/>
    </source>
</evidence>
<organism evidence="3 4">
    <name type="scientific">Ectobacillus ponti</name>
    <dbReference type="NCBI Taxonomy" id="2961894"/>
    <lineage>
        <taxon>Bacteria</taxon>
        <taxon>Bacillati</taxon>
        <taxon>Bacillota</taxon>
        <taxon>Bacilli</taxon>
        <taxon>Bacillales</taxon>
        <taxon>Bacillaceae</taxon>
        <taxon>Ectobacillus</taxon>
    </lineage>
</organism>
<dbReference type="Proteomes" id="UP001156102">
    <property type="component" value="Unassembled WGS sequence"/>
</dbReference>
<dbReference type="Pfam" id="PF05360">
    <property type="entry name" value="YiaAB"/>
    <property type="match status" value="1"/>
</dbReference>
<keyword evidence="4" id="KW-1185">Reference proteome</keyword>
<evidence type="ECO:0000313" key="3">
    <source>
        <dbReference type="EMBL" id="MCP8971294.1"/>
    </source>
</evidence>
<dbReference type="GO" id="GO:0005886">
    <property type="term" value="C:plasma membrane"/>
    <property type="evidence" value="ECO:0007669"/>
    <property type="project" value="TreeGrafter"/>
</dbReference>
<keyword evidence="1" id="KW-0812">Transmembrane</keyword>
<dbReference type="AlphaFoldDB" id="A0AA41X9C2"/>
<keyword evidence="1" id="KW-0472">Membrane</keyword>
<evidence type="ECO:0000259" key="2">
    <source>
        <dbReference type="Pfam" id="PF05360"/>
    </source>
</evidence>
<feature type="transmembrane region" description="Helical" evidence="1">
    <location>
        <begin position="12"/>
        <end position="33"/>
    </location>
</feature>
<dbReference type="PANTHER" id="PTHR37290">
    <property type="entry name" value="INNER MEMBRANE PROTEIN YIAA-RELATED"/>
    <property type="match status" value="1"/>
</dbReference>
<evidence type="ECO:0000256" key="1">
    <source>
        <dbReference type="SAM" id="Phobius"/>
    </source>
</evidence>
<accession>A0AA41X9C2</accession>
<reference evidence="3" key="1">
    <citation type="submission" date="2022-07" db="EMBL/GenBank/DDBJ databases">
        <authorList>
            <person name="Li W.-J."/>
            <person name="Deng Q.-Q."/>
        </authorList>
    </citation>
    <scope>NUCLEOTIDE SEQUENCE</scope>
    <source>
        <strain evidence="3">SYSU M60031</strain>
    </source>
</reference>
<dbReference type="EMBL" id="JANCLT010000023">
    <property type="protein sequence ID" value="MCP8971294.1"/>
    <property type="molecule type" value="Genomic_DNA"/>
</dbReference>
<proteinExistence type="predicted"/>
<sequence length="94" mass="10850">MYRQHRRRNTPAFTFLAYFTLAAGVLLFCIGLWNADMQLNEKGYYFAVMLLVGVGAILTQKVVRDNAEDDDIIEQEKRQFALMQEKVKGKETEA</sequence>
<dbReference type="PANTHER" id="PTHR37290:SF1">
    <property type="entry name" value="INNER MEMBRANE PROTEIN YIAA"/>
    <property type="match status" value="1"/>
</dbReference>
<protein>
    <submittedName>
        <fullName evidence="3">YiaA/YiaB family inner membrane protein</fullName>
    </submittedName>
</protein>
<name>A0AA41X9C2_9BACI</name>
<gene>
    <name evidence="3" type="ORF">NK662_22510</name>
</gene>